<proteinExistence type="inferred from homology"/>
<reference evidence="2 3" key="1">
    <citation type="submission" date="2018-01" db="EMBL/GenBank/DDBJ databases">
        <title>Genomic Encyclopedia of Archaeal and Bacterial Type Strains, Phase II (KMG-II): from individual species to whole genera.</title>
        <authorList>
            <person name="Goeker M."/>
        </authorList>
    </citation>
    <scope>NUCLEOTIDE SEQUENCE [LARGE SCALE GENOMIC DNA]</scope>
    <source>
        <strain evidence="2 3">DSM 17023</strain>
    </source>
</reference>
<sequence>MTIVLINPNTSPNTTEAMVKIAREALPQACITSVTAAFGSPLISDEPALAVAAEAVRAIDLTRFADLEGVIVAAFGDPGLDALRQTLGVPVVGIAEAGMLAAARGGRRFSVATTTPDLVDAIERRAERYGIRKQLASVRLTAGDLAETMETPGLLIERLGAVVEAAVSQDGAQAVVIGGGPLAVAARALSSRARVPLIEPVPEAVRRIWTVISGPSGKTVP</sequence>
<dbReference type="Gene3D" id="3.40.50.12500">
    <property type="match status" value="1"/>
</dbReference>
<dbReference type="InterPro" id="IPR015942">
    <property type="entry name" value="Asp/Glu/hydantoin_racemase"/>
</dbReference>
<comment type="caution">
    <text evidence="2">The sequence shown here is derived from an EMBL/GenBank/DDBJ whole genome shotgun (WGS) entry which is preliminary data.</text>
</comment>
<dbReference type="PANTHER" id="PTHR28047">
    <property type="entry name" value="PROTEIN DCG1"/>
    <property type="match status" value="1"/>
</dbReference>
<dbReference type="Pfam" id="PF01177">
    <property type="entry name" value="Asp_Glu_race"/>
    <property type="match status" value="1"/>
</dbReference>
<dbReference type="GO" id="GO:0047661">
    <property type="term" value="F:amino-acid racemase activity"/>
    <property type="evidence" value="ECO:0007669"/>
    <property type="project" value="InterPro"/>
</dbReference>
<dbReference type="Proteomes" id="UP000236959">
    <property type="component" value="Unassembled WGS sequence"/>
</dbReference>
<dbReference type="EMBL" id="PPCN01000001">
    <property type="protein sequence ID" value="POF33611.1"/>
    <property type="molecule type" value="Genomic_DNA"/>
</dbReference>
<dbReference type="OrthoDB" id="7774147at2"/>
<evidence type="ECO:0000313" key="2">
    <source>
        <dbReference type="EMBL" id="POF33611.1"/>
    </source>
</evidence>
<dbReference type="InterPro" id="IPR053714">
    <property type="entry name" value="Iso_Racemase_Enz_sf"/>
</dbReference>
<name>A0A2S3V0W1_9HYPH</name>
<accession>A0A2S3V0W1</accession>
<evidence type="ECO:0000256" key="1">
    <source>
        <dbReference type="ARBA" id="ARBA00038414"/>
    </source>
</evidence>
<protein>
    <submittedName>
        <fullName evidence="2">Asp/Glu/hydantoin racemase</fullName>
    </submittedName>
</protein>
<comment type="similarity">
    <text evidence="1">Belongs to the HyuE racemase family.</text>
</comment>
<keyword evidence="3" id="KW-1185">Reference proteome</keyword>
<dbReference type="InterPro" id="IPR052186">
    <property type="entry name" value="Hydantoin_racemase-like"/>
</dbReference>
<dbReference type="RefSeq" id="WP_103220303.1">
    <property type="nucleotide sequence ID" value="NZ_PPCN01000001.1"/>
</dbReference>
<dbReference type="AlphaFoldDB" id="A0A2S3V0W1"/>
<organism evidence="2 3">
    <name type="scientific">Roseibium marinum</name>
    <dbReference type="NCBI Taxonomy" id="281252"/>
    <lineage>
        <taxon>Bacteria</taxon>
        <taxon>Pseudomonadati</taxon>
        <taxon>Pseudomonadota</taxon>
        <taxon>Alphaproteobacteria</taxon>
        <taxon>Hyphomicrobiales</taxon>
        <taxon>Stappiaceae</taxon>
        <taxon>Roseibium</taxon>
    </lineage>
</organism>
<gene>
    <name evidence="2" type="ORF">CLV41_10159</name>
</gene>
<dbReference type="PANTHER" id="PTHR28047:SF5">
    <property type="entry name" value="PROTEIN DCG1"/>
    <property type="match status" value="1"/>
</dbReference>
<evidence type="ECO:0000313" key="3">
    <source>
        <dbReference type="Proteomes" id="UP000236959"/>
    </source>
</evidence>